<dbReference type="OrthoDB" id="5649854at2"/>
<keyword evidence="3" id="KW-1185">Reference proteome</keyword>
<evidence type="ECO:0000313" key="3">
    <source>
        <dbReference type="Proteomes" id="UP000186808"/>
    </source>
</evidence>
<evidence type="ECO:0000313" key="4">
    <source>
        <dbReference type="Proteomes" id="UP000254374"/>
    </source>
</evidence>
<dbReference type="EMBL" id="UGGV01000001">
    <property type="protein sequence ID" value="STO23968.1"/>
    <property type="molecule type" value="Genomic_DNA"/>
</dbReference>
<dbReference type="Pfam" id="PF18632">
    <property type="entry name" value="DUF5630"/>
    <property type="match status" value="1"/>
</dbReference>
<evidence type="ECO:0000313" key="1">
    <source>
        <dbReference type="EMBL" id="SIR76741.1"/>
    </source>
</evidence>
<protein>
    <submittedName>
        <fullName evidence="2">Uncharacterized protein</fullName>
    </submittedName>
</protein>
<dbReference type="EMBL" id="FTNL01000023">
    <property type="protein sequence ID" value="SIR76741.1"/>
    <property type="molecule type" value="Genomic_DNA"/>
</dbReference>
<reference evidence="2 4" key="2">
    <citation type="submission" date="2018-06" db="EMBL/GenBank/DDBJ databases">
        <authorList>
            <consortium name="Pathogen Informatics"/>
            <person name="Doyle S."/>
        </authorList>
    </citation>
    <scope>NUCLEOTIDE SEQUENCE [LARGE SCALE GENOMIC DNA]</scope>
    <source>
        <strain evidence="2 4">NCTC11401</strain>
    </source>
</reference>
<reference evidence="1 3" key="1">
    <citation type="submission" date="2017-01" db="EMBL/GenBank/DDBJ databases">
        <authorList>
            <person name="Varghese N."/>
            <person name="Submissions S."/>
        </authorList>
    </citation>
    <scope>NUCLEOTIDE SEQUENCE [LARGE SCALE GENOMIC DNA]</scope>
    <source>
        <strain evidence="1 3">ATCC 33342</strain>
    </source>
</reference>
<accession>A0A377GGS8</accession>
<gene>
    <name evidence="2" type="ORF">NCTC11401_00774</name>
    <name evidence="1" type="ORF">SAMN05421777_12355</name>
</gene>
<dbReference type="Proteomes" id="UP000186808">
    <property type="component" value="Unassembled WGS sequence"/>
</dbReference>
<organism evidence="2 4">
    <name type="scientific">Fluoribacter gormanii</name>
    <dbReference type="NCBI Taxonomy" id="464"/>
    <lineage>
        <taxon>Bacteria</taxon>
        <taxon>Pseudomonadati</taxon>
        <taxon>Pseudomonadota</taxon>
        <taxon>Gammaproteobacteria</taxon>
        <taxon>Legionellales</taxon>
        <taxon>Legionellaceae</taxon>
        <taxon>Fluoribacter</taxon>
    </lineage>
</organism>
<dbReference type="RefSeq" id="WP_058466835.1">
    <property type="nucleotide sequence ID" value="NZ_CAAAIX010000026.1"/>
</dbReference>
<dbReference type="InterPro" id="IPR040808">
    <property type="entry name" value="DUF5630"/>
</dbReference>
<proteinExistence type="predicted"/>
<dbReference type="Proteomes" id="UP000254374">
    <property type="component" value="Unassembled WGS sequence"/>
</dbReference>
<sequence length="290" mass="33884">MHGFFDFKTLNASLKLTTQDRIFIYIFNQANHQKKLELIKKQKIETIARIAYHDPSIEIFCKHPDLEEYWGKIWCAYGVAFALQKNLPLMMFFSQPQLNQFDLVRGAYFFHLSQEIRKNLKNDFGFSEIESIRIAIRHGSVHAIQRYNEYIYYKLQQASTEESYSLYQELIANSKLMLPHYGSYGYMVLADALSHYCLWLLNNFKFEEAQAEYEHVLESLDYAELILNESKYSIQNASIGTGLKCSNSMGFETPSQAKEFFIEYYFIANYKQSIEATQDSDSSGSNYAPK</sequence>
<dbReference type="AlphaFoldDB" id="A0A377GGS8"/>
<name>A0A377GGS8_9GAMM</name>
<evidence type="ECO:0000313" key="2">
    <source>
        <dbReference type="EMBL" id="STO23968.1"/>
    </source>
</evidence>